<evidence type="ECO:0000256" key="3">
    <source>
        <dbReference type="ARBA" id="ARBA00022722"/>
    </source>
</evidence>
<evidence type="ECO:0000313" key="8">
    <source>
        <dbReference type="Proteomes" id="UP001165121"/>
    </source>
</evidence>
<accession>A0A9W6YJK8</accession>
<evidence type="ECO:0000256" key="4">
    <source>
        <dbReference type="ARBA" id="ARBA00022759"/>
    </source>
</evidence>
<keyword evidence="3" id="KW-0540">Nuclease</keyword>
<dbReference type="OrthoDB" id="117285at2759"/>
<protein>
    <submittedName>
        <fullName evidence="7">Unnamed protein product</fullName>
    </submittedName>
</protein>
<dbReference type="SUPFAM" id="SSF56672">
    <property type="entry name" value="DNA/RNA polymerases"/>
    <property type="match status" value="1"/>
</dbReference>
<dbReference type="GO" id="GO:0004190">
    <property type="term" value="F:aspartic-type endopeptidase activity"/>
    <property type="evidence" value="ECO:0007669"/>
    <property type="project" value="InterPro"/>
</dbReference>
<dbReference type="Pfam" id="PF03732">
    <property type="entry name" value="Retrotrans_gag"/>
    <property type="match status" value="1"/>
</dbReference>
<dbReference type="GO" id="GO:0004519">
    <property type="term" value="F:endonuclease activity"/>
    <property type="evidence" value="ECO:0007669"/>
    <property type="project" value="UniProtKB-KW"/>
</dbReference>
<sequence length="945" mass="104791">MVRVPGSLGDSGFHREPPQEDTQSEFGHGNEASTNIGSPTTPLNQDRSAERQSFKRSATDGTEGGPVMDLEDKPRPPPQVPLGTPAGLDENLDPLDESPPAQAGTNTSIQPRSGRLLTGLARNWYRQLSRTTRSTWKDLHQSFQAQYCGRGVSVARQYYQTRKRPDESPLEYLHRLNVAGLRTRLQIKDGPQEVRREHVEHFIETLDDRDLADQLALLRIPDADILEEVLRSRQRAKSRQSKTVYGSIKPRQKSPAAAAGTRAVRAVHVPEESSDSDEESRSSSDEDLRRVVGREDVKLERSPSWNPVRAERSRFCIYAYVEKQSKAAVNKVIDNTCDLQKESATAIANLHQTDEYSRSEVKMILDISSGESRGYWKYHVPDKKFQQAKAVGKINNAKATLLFDSGAEVSILDTAFARKVGCYVDNSQTLQCEGVGKSPYMAEGRTCLKITLAGSLVYFFDAWVGPPTGGKYLILGMDFMVPAGIRLDLADGTICLPDEVRIQLAGRRPLYGDKVEQVTMEGYYEIDMGGSKEARLRTRPSDRQKLWRKLILHGDTKIAMWLTGDRVPRLPGYVSVGSRRYAEWQNLAYQATTDENGVTPKQGEVQGPAVKRPLYQTPTATLKRPPICPAGTAAARQIKGRGRDIDSLHNVQDSLCNAQGLQLPSAEASCTQKTTSRAHGATNKVGMCSAHVMQNQGHGTSDLDQRLNTSANQWRNQRRVEGQWRNQRRVEGRATNPDGLGDFSGEHKQIPADDATSTHSAPVDLGDRAVDPGDEEVCIKESGDLYAEDVEGRLAVLPEVIPTTEEVKIEDIQVGNPNDNKREQVDQLKQIIWRRRHLLIGKGNALPPAAKGAICDIDAGNAKPVAQRVRKVAPQFREKLFQLIKGLLSANIIQHLTSPWASPIVVIIKKNGIDIRLCIDYWLVNSLTRLTVCTYATDQGSIGRS</sequence>
<feature type="compositionally biased region" description="Basic and acidic residues" evidence="5">
    <location>
        <begin position="279"/>
        <end position="289"/>
    </location>
</feature>
<dbReference type="InterPro" id="IPR050951">
    <property type="entry name" value="Retrovirus_Pol_polyprotein"/>
</dbReference>
<feature type="region of interest" description="Disordered" evidence="5">
    <location>
        <begin position="1"/>
        <end position="112"/>
    </location>
</feature>
<reference evidence="7" key="1">
    <citation type="submission" date="2023-04" db="EMBL/GenBank/DDBJ databases">
        <title>Phytophthora fragariaefolia NBRC 109709.</title>
        <authorList>
            <person name="Ichikawa N."/>
            <person name="Sato H."/>
            <person name="Tonouchi N."/>
        </authorList>
    </citation>
    <scope>NUCLEOTIDE SEQUENCE</scope>
    <source>
        <strain evidence="7">NBRC 109709</strain>
    </source>
</reference>
<dbReference type="SUPFAM" id="SSF50630">
    <property type="entry name" value="Acid proteases"/>
    <property type="match status" value="1"/>
</dbReference>
<dbReference type="PANTHER" id="PTHR37984:SF5">
    <property type="entry name" value="PROTEIN NYNRIN-LIKE"/>
    <property type="match status" value="1"/>
</dbReference>
<dbReference type="AlphaFoldDB" id="A0A9W6YJK8"/>
<feature type="region of interest" description="Disordered" evidence="5">
    <location>
        <begin position="731"/>
        <end position="771"/>
    </location>
</feature>
<feature type="domain" description="Retrotransposon gag" evidence="6">
    <location>
        <begin position="117"/>
        <end position="178"/>
    </location>
</feature>
<evidence type="ECO:0000259" key="6">
    <source>
        <dbReference type="Pfam" id="PF03732"/>
    </source>
</evidence>
<dbReference type="InterPro" id="IPR001969">
    <property type="entry name" value="Aspartic_peptidase_AS"/>
</dbReference>
<keyword evidence="4" id="KW-0255">Endonuclease</keyword>
<feature type="compositionally biased region" description="Low complexity" evidence="5">
    <location>
        <begin position="256"/>
        <end position="267"/>
    </location>
</feature>
<proteinExistence type="predicted"/>
<dbReference type="GO" id="GO:0006508">
    <property type="term" value="P:proteolysis"/>
    <property type="evidence" value="ECO:0007669"/>
    <property type="project" value="InterPro"/>
</dbReference>
<keyword evidence="1" id="KW-0808">Transferase</keyword>
<dbReference type="InterPro" id="IPR005162">
    <property type="entry name" value="Retrotrans_gag_dom"/>
</dbReference>
<dbReference type="Gene3D" id="2.40.70.10">
    <property type="entry name" value="Acid Proteases"/>
    <property type="match status" value="1"/>
</dbReference>
<keyword evidence="8" id="KW-1185">Reference proteome</keyword>
<dbReference type="InterPro" id="IPR021109">
    <property type="entry name" value="Peptidase_aspartic_dom_sf"/>
</dbReference>
<dbReference type="PANTHER" id="PTHR37984">
    <property type="entry name" value="PROTEIN CBG26694"/>
    <property type="match status" value="1"/>
</dbReference>
<gene>
    <name evidence="7" type="ORF">Pfra01_003027300</name>
</gene>
<name>A0A9W6YJK8_9STRA</name>
<feature type="region of interest" description="Disordered" evidence="5">
    <location>
        <begin position="237"/>
        <end position="289"/>
    </location>
</feature>
<dbReference type="InterPro" id="IPR043502">
    <property type="entry name" value="DNA/RNA_pol_sf"/>
</dbReference>
<dbReference type="Gene3D" id="3.10.10.10">
    <property type="entry name" value="HIV Type 1 Reverse Transcriptase, subunit A, domain 1"/>
    <property type="match status" value="1"/>
</dbReference>
<evidence type="ECO:0000256" key="1">
    <source>
        <dbReference type="ARBA" id="ARBA00022679"/>
    </source>
</evidence>
<dbReference type="PROSITE" id="PS00141">
    <property type="entry name" value="ASP_PROTEASE"/>
    <property type="match status" value="1"/>
</dbReference>
<evidence type="ECO:0000256" key="2">
    <source>
        <dbReference type="ARBA" id="ARBA00022695"/>
    </source>
</evidence>
<evidence type="ECO:0000256" key="5">
    <source>
        <dbReference type="SAM" id="MobiDB-lite"/>
    </source>
</evidence>
<keyword evidence="2" id="KW-0548">Nucleotidyltransferase</keyword>
<dbReference type="Pfam" id="PF13975">
    <property type="entry name" value="gag-asp_proteas"/>
    <property type="match status" value="1"/>
</dbReference>
<keyword evidence="4" id="KW-0378">Hydrolase</keyword>
<feature type="compositionally biased region" description="Polar residues" evidence="5">
    <location>
        <begin position="20"/>
        <end position="46"/>
    </location>
</feature>
<dbReference type="GO" id="GO:0016779">
    <property type="term" value="F:nucleotidyltransferase activity"/>
    <property type="evidence" value="ECO:0007669"/>
    <property type="project" value="UniProtKB-KW"/>
</dbReference>
<dbReference type="Proteomes" id="UP001165121">
    <property type="component" value="Unassembled WGS sequence"/>
</dbReference>
<organism evidence="7 8">
    <name type="scientific">Phytophthora fragariaefolia</name>
    <dbReference type="NCBI Taxonomy" id="1490495"/>
    <lineage>
        <taxon>Eukaryota</taxon>
        <taxon>Sar</taxon>
        <taxon>Stramenopiles</taxon>
        <taxon>Oomycota</taxon>
        <taxon>Peronosporomycetes</taxon>
        <taxon>Peronosporales</taxon>
        <taxon>Peronosporaceae</taxon>
        <taxon>Phytophthora</taxon>
    </lineage>
</organism>
<evidence type="ECO:0000313" key="7">
    <source>
        <dbReference type="EMBL" id="GMG17641.1"/>
    </source>
</evidence>
<comment type="caution">
    <text evidence="7">The sequence shown here is derived from an EMBL/GenBank/DDBJ whole genome shotgun (WGS) entry which is preliminary data.</text>
</comment>
<dbReference type="EMBL" id="BSXT01019045">
    <property type="protein sequence ID" value="GMG17641.1"/>
    <property type="molecule type" value="Genomic_DNA"/>
</dbReference>